<dbReference type="PANTHER" id="PTHR10050">
    <property type="entry name" value="DOLICHYL-PHOSPHATE-MANNOSE--PROTEIN MANNOSYLTRANSFERASE"/>
    <property type="match status" value="1"/>
</dbReference>
<feature type="transmembrane region" description="Helical" evidence="10">
    <location>
        <begin position="403"/>
        <end position="420"/>
    </location>
</feature>
<evidence type="ECO:0000256" key="1">
    <source>
        <dbReference type="ARBA" id="ARBA00004127"/>
    </source>
</evidence>
<dbReference type="Pfam" id="PF02366">
    <property type="entry name" value="PMT"/>
    <property type="match status" value="1"/>
</dbReference>
<keyword evidence="4 10" id="KW-0328">Glycosyltransferase</keyword>
<feature type="transmembrane region" description="Helical" evidence="10">
    <location>
        <begin position="287"/>
        <end position="306"/>
    </location>
</feature>
<keyword evidence="7 10" id="KW-1133">Transmembrane helix</keyword>
<feature type="transmembrane region" description="Helical" evidence="10">
    <location>
        <begin position="450"/>
        <end position="474"/>
    </location>
</feature>
<comment type="subcellular location">
    <subcellularLocation>
        <location evidence="10">Cell membrane</location>
    </subcellularLocation>
    <subcellularLocation>
        <location evidence="1">Endomembrane system</location>
        <topology evidence="1">Multi-pass membrane protein</topology>
    </subcellularLocation>
</comment>
<dbReference type="AlphaFoldDB" id="A0A5C4U6N8"/>
<name>A0A5C4U6N8_9CORY</name>
<evidence type="ECO:0000259" key="12">
    <source>
        <dbReference type="Pfam" id="PF16192"/>
    </source>
</evidence>
<keyword evidence="14" id="KW-1185">Reference proteome</keyword>
<comment type="caution">
    <text evidence="13">The sequence shown here is derived from an EMBL/GenBank/DDBJ whole genome shotgun (WGS) entry which is preliminary data.</text>
</comment>
<evidence type="ECO:0000256" key="10">
    <source>
        <dbReference type="RuleBase" id="RU367007"/>
    </source>
</evidence>
<feature type="domain" description="ArnT-like N-terminal" evidence="11">
    <location>
        <begin position="130"/>
        <end position="262"/>
    </location>
</feature>
<dbReference type="InterPro" id="IPR027005">
    <property type="entry name" value="PMT-like"/>
</dbReference>
<gene>
    <name evidence="13" type="ORF">FHE74_00355</name>
</gene>
<dbReference type="PANTHER" id="PTHR10050:SF46">
    <property type="entry name" value="PROTEIN O-MANNOSYL-TRANSFERASE 2"/>
    <property type="match status" value="1"/>
</dbReference>
<evidence type="ECO:0000256" key="4">
    <source>
        <dbReference type="ARBA" id="ARBA00022676"/>
    </source>
</evidence>
<feature type="transmembrane region" description="Helical" evidence="10">
    <location>
        <begin position="45"/>
        <end position="64"/>
    </location>
</feature>
<evidence type="ECO:0000256" key="7">
    <source>
        <dbReference type="ARBA" id="ARBA00022989"/>
    </source>
</evidence>
<feature type="transmembrane region" description="Helical" evidence="10">
    <location>
        <begin position="227"/>
        <end position="244"/>
    </location>
</feature>
<evidence type="ECO:0000256" key="8">
    <source>
        <dbReference type="ARBA" id="ARBA00023136"/>
    </source>
</evidence>
<dbReference type="UniPathway" id="UPA00378"/>
<evidence type="ECO:0000256" key="3">
    <source>
        <dbReference type="ARBA" id="ARBA00007222"/>
    </source>
</evidence>
<dbReference type="EC" id="2.4.1.-" evidence="10"/>
<accession>A0A5C4U6N8</accession>
<sequence>MYVDLPAVISLRTAPRHSSPPRRAADPTRFLPPAPRRYRYGRADVISTAVIGVLALVLRLLGLAKPTAQGTPVFDEKHYVPQAWDMVRSASDPILGGIESNPGYGLVVHPPLGKQLIAFGEMLFGYSPLGWRLMTAIFGTLTVLAIMELARRLSHSWLVALFAGIIALFDGVLLVASKFGMLDIFQVFFIVAAALALALDHEQMRHRLHAACVHGLSMGALGPRLGFRWWRFAAGVLLGCALAVKWSGLYYIAFFGLMSVFSDLALRRRYGAARPVLGALARDTLPALASLVAVPVAVYAWSWRAWFASETGVFRQAAVDGSIEQGSWLHALPDALASWIYYHQSVLDFHASLTSSAGHSHPWDSKPWSWLAATRPILYYSSTDIPCANTTCRSMIYLFGTPAIWWLTVPVVAWALWRLVIGRDRRMLIPVVAFAAGFLPWLAAYDRQMYFFYATALVPFTIVLLAMALGSLVGRGPRLGITRLIAREPVILGSLLVIAYLSYVVASFLYFLPLFYGLIVPDWYFNELMWLESWR</sequence>
<protein>
    <recommendedName>
        <fullName evidence="9 10">Polyprenol-phosphate-mannose--protein mannosyltransferase</fullName>
        <ecNumber evidence="10">2.4.1.-</ecNumber>
    </recommendedName>
</protein>
<feature type="domain" description="Protein O-mannosyl-transferase C-terminal four TM" evidence="12">
    <location>
        <begin position="337"/>
        <end position="534"/>
    </location>
</feature>
<evidence type="ECO:0000313" key="14">
    <source>
        <dbReference type="Proteomes" id="UP000312032"/>
    </source>
</evidence>
<keyword evidence="8 10" id="KW-0472">Membrane</keyword>
<evidence type="ECO:0000256" key="9">
    <source>
        <dbReference type="ARBA" id="ARBA00093617"/>
    </source>
</evidence>
<comment type="pathway">
    <text evidence="2 10">Protein modification; protein glycosylation.</text>
</comment>
<reference evidence="13 14" key="1">
    <citation type="submission" date="2019-06" db="EMBL/GenBank/DDBJ databases">
        <authorList>
            <person name="Li J."/>
        </authorList>
    </citation>
    <scope>NUCLEOTIDE SEQUENCE [LARGE SCALE GENOMIC DNA]</scope>
    <source>
        <strain evidence="13 14">LMG 28165</strain>
    </source>
</reference>
<dbReference type="EMBL" id="VDHJ01000001">
    <property type="protein sequence ID" value="TNM00439.1"/>
    <property type="molecule type" value="Genomic_DNA"/>
</dbReference>
<organism evidence="13 14">
    <name type="scientific">Corynebacterium tapiri</name>
    <dbReference type="NCBI Taxonomy" id="1448266"/>
    <lineage>
        <taxon>Bacteria</taxon>
        <taxon>Bacillati</taxon>
        <taxon>Actinomycetota</taxon>
        <taxon>Actinomycetes</taxon>
        <taxon>Mycobacteriales</taxon>
        <taxon>Corynebacteriaceae</taxon>
        <taxon>Corynebacterium</taxon>
    </lineage>
</organism>
<evidence type="ECO:0000256" key="6">
    <source>
        <dbReference type="ARBA" id="ARBA00022692"/>
    </source>
</evidence>
<evidence type="ECO:0000256" key="5">
    <source>
        <dbReference type="ARBA" id="ARBA00022679"/>
    </source>
</evidence>
<evidence type="ECO:0000259" key="11">
    <source>
        <dbReference type="Pfam" id="PF02366"/>
    </source>
</evidence>
<dbReference type="Pfam" id="PF16192">
    <property type="entry name" value="PMT_4TMC"/>
    <property type="match status" value="1"/>
</dbReference>
<dbReference type="Proteomes" id="UP000312032">
    <property type="component" value="Unassembled WGS sequence"/>
</dbReference>
<dbReference type="OrthoDB" id="9776737at2"/>
<keyword evidence="10" id="KW-1003">Cell membrane</keyword>
<dbReference type="InterPro" id="IPR003342">
    <property type="entry name" value="ArnT-like_N"/>
</dbReference>
<dbReference type="RefSeq" id="WP_139464437.1">
    <property type="nucleotide sequence ID" value="NZ_VDHJ01000001.1"/>
</dbReference>
<feature type="transmembrane region" description="Helical" evidence="10">
    <location>
        <begin position="427"/>
        <end position="444"/>
    </location>
</feature>
<proteinExistence type="inferred from homology"/>
<feature type="transmembrane region" description="Helical" evidence="10">
    <location>
        <begin position="495"/>
        <end position="519"/>
    </location>
</feature>
<dbReference type="GO" id="GO:0005886">
    <property type="term" value="C:plasma membrane"/>
    <property type="evidence" value="ECO:0007669"/>
    <property type="project" value="UniProtKB-SubCell"/>
</dbReference>
<evidence type="ECO:0000313" key="13">
    <source>
        <dbReference type="EMBL" id="TNM00439.1"/>
    </source>
</evidence>
<keyword evidence="5 10" id="KW-0808">Transferase</keyword>
<dbReference type="GO" id="GO:0004169">
    <property type="term" value="F:dolichyl-phosphate-mannose-protein mannosyltransferase activity"/>
    <property type="evidence" value="ECO:0007669"/>
    <property type="project" value="UniProtKB-UniRule"/>
</dbReference>
<dbReference type="InterPro" id="IPR032421">
    <property type="entry name" value="PMT_4TMC"/>
</dbReference>
<feature type="transmembrane region" description="Helical" evidence="10">
    <location>
        <begin position="182"/>
        <end position="199"/>
    </location>
</feature>
<feature type="transmembrane region" description="Helical" evidence="10">
    <location>
        <begin position="129"/>
        <end position="150"/>
    </location>
</feature>
<evidence type="ECO:0000256" key="2">
    <source>
        <dbReference type="ARBA" id="ARBA00004922"/>
    </source>
</evidence>
<comment type="function">
    <text evidence="10">Protein O-mannosyltransferase that catalyzes the transfer of a single mannose residue from a polyprenol phospho-mannosyl lipidic donor to the hydroxyl group of selected serine and threonine residues in acceptor proteins.</text>
</comment>
<comment type="similarity">
    <text evidence="3 10">Belongs to the glycosyltransferase 39 family.</text>
</comment>
<keyword evidence="6 10" id="KW-0812">Transmembrane</keyword>
<feature type="transmembrane region" description="Helical" evidence="10">
    <location>
        <begin position="157"/>
        <end position="176"/>
    </location>
</feature>
<dbReference type="GO" id="GO:0012505">
    <property type="term" value="C:endomembrane system"/>
    <property type="evidence" value="ECO:0007669"/>
    <property type="project" value="UniProtKB-SubCell"/>
</dbReference>